<comment type="caution">
    <text evidence="1">The sequence shown here is derived from an EMBL/GenBank/DDBJ whole genome shotgun (WGS) entry which is preliminary data.</text>
</comment>
<dbReference type="AlphaFoldDB" id="A0AAJ0DSV1"/>
<dbReference type="Proteomes" id="UP001240678">
    <property type="component" value="Unassembled WGS sequence"/>
</dbReference>
<gene>
    <name evidence="1" type="ORF">CCOS01_16222</name>
</gene>
<reference evidence="1 2" key="1">
    <citation type="submission" date="2016-10" db="EMBL/GenBank/DDBJ databases">
        <title>The genome sequence of Colletotrichum fioriniae PJ7.</title>
        <authorList>
            <person name="Baroncelli R."/>
        </authorList>
    </citation>
    <scope>NUCLEOTIDE SEQUENCE [LARGE SCALE GENOMIC DNA]</scope>
    <source>
        <strain evidence="1 2">IMI 309622</strain>
    </source>
</reference>
<protein>
    <submittedName>
        <fullName evidence="1">Uncharacterized protein</fullName>
    </submittedName>
</protein>
<dbReference type="GeneID" id="85347906"/>
<dbReference type="EMBL" id="MOOE01000028">
    <property type="protein sequence ID" value="KAK1507916.1"/>
    <property type="molecule type" value="Genomic_DNA"/>
</dbReference>
<accession>A0AAJ0DSV1</accession>
<dbReference type="RefSeq" id="XP_060305123.1">
    <property type="nucleotide sequence ID" value="XM_060464359.1"/>
</dbReference>
<organism evidence="1 2">
    <name type="scientific">Colletotrichum costaricense</name>
    <dbReference type="NCBI Taxonomy" id="1209916"/>
    <lineage>
        <taxon>Eukaryota</taxon>
        <taxon>Fungi</taxon>
        <taxon>Dikarya</taxon>
        <taxon>Ascomycota</taxon>
        <taxon>Pezizomycotina</taxon>
        <taxon>Sordariomycetes</taxon>
        <taxon>Hypocreomycetidae</taxon>
        <taxon>Glomerellales</taxon>
        <taxon>Glomerellaceae</taxon>
        <taxon>Colletotrichum</taxon>
        <taxon>Colletotrichum acutatum species complex</taxon>
    </lineage>
</organism>
<proteinExistence type="predicted"/>
<evidence type="ECO:0000313" key="1">
    <source>
        <dbReference type="EMBL" id="KAK1507916.1"/>
    </source>
</evidence>
<sequence>MLYYPTPVGLLWNSLYLTDITMSVFARSDLFATKGESLCSRHPRLDSASGGAALVFHAGLFPVLPVWLATGQWYLDGKTAKLCAGSTGLYPPPCRGSIGN</sequence>
<keyword evidence="2" id="KW-1185">Reference proteome</keyword>
<name>A0AAJ0DSV1_9PEZI</name>
<evidence type="ECO:0000313" key="2">
    <source>
        <dbReference type="Proteomes" id="UP001240678"/>
    </source>
</evidence>